<dbReference type="KEGG" id="pmf:P9303_27591"/>
<organism evidence="1 2">
    <name type="scientific">Prochlorococcus marinus (strain MIT 9303)</name>
    <dbReference type="NCBI Taxonomy" id="59922"/>
    <lineage>
        <taxon>Bacteria</taxon>
        <taxon>Bacillati</taxon>
        <taxon>Cyanobacteriota</taxon>
        <taxon>Cyanophyceae</taxon>
        <taxon>Synechococcales</taxon>
        <taxon>Prochlorococcaceae</taxon>
        <taxon>Prochlorococcus</taxon>
    </lineage>
</organism>
<accession>A2CDC9</accession>
<dbReference type="EMBL" id="CP000554">
    <property type="protein sequence ID" value="ABM79489.1"/>
    <property type="molecule type" value="Genomic_DNA"/>
</dbReference>
<sequence length="54" mass="6334">MKCVQVLGQEQYWLAIEAPMTKISQTISVEEGYRYPNQKIWQAYHTLGSIIQNF</sequence>
<name>A2CDC9_PROM3</name>
<gene>
    <name evidence="1" type="ordered locus">P9303_27591</name>
</gene>
<evidence type="ECO:0000313" key="2">
    <source>
        <dbReference type="Proteomes" id="UP000002274"/>
    </source>
</evidence>
<dbReference type="Proteomes" id="UP000002274">
    <property type="component" value="Chromosome"/>
</dbReference>
<protein>
    <submittedName>
        <fullName evidence="1">Uncharacterized protein</fullName>
    </submittedName>
</protein>
<evidence type="ECO:0000313" key="1">
    <source>
        <dbReference type="EMBL" id="ABM79489.1"/>
    </source>
</evidence>
<dbReference type="AlphaFoldDB" id="A2CDC9"/>
<reference evidence="1 2" key="1">
    <citation type="journal article" date="2007" name="PLoS Genet.">
        <title>Patterns and implications of gene gain and loss in the evolution of Prochlorococcus.</title>
        <authorList>
            <person name="Kettler G.C."/>
            <person name="Martiny A.C."/>
            <person name="Huang K."/>
            <person name="Zucker J."/>
            <person name="Coleman M.L."/>
            <person name="Rodrigue S."/>
            <person name="Chen F."/>
            <person name="Lapidus A."/>
            <person name="Ferriera S."/>
            <person name="Johnson J."/>
            <person name="Steglich C."/>
            <person name="Church G.M."/>
            <person name="Richardson P."/>
            <person name="Chisholm S.W."/>
        </authorList>
    </citation>
    <scope>NUCLEOTIDE SEQUENCE [LARGE SCALE GENOMIC DNA]</scope>
    <source>
        <strain evidence="1 2">MIT 9303</strain>
    </source>
</reference>
<dbReference type="HOGENOM" id="CLU_3046831_0_0_3"/>
<proteinExistence type="predicted"/>